<name>A0ABS9KK12_9BACT</name>
<accession>A0ABS9KK12</accession>
<dbReference type="Gene3D" id="3.40.630.30">
    <property type="match status" value="1"/>
</dbReference>
<evidence type="ECO:0000259" key="2">
    <source>
        <dbReference type="PROSITE" id="PS51186"/>
    </source>
</evidence>
<dbReference type="PANTHER" id="PTHR13947">
    <property type="entry name" value="GNAT FAMILY N-ACETYLTRANSFERASE"/>
    <property type="match status" value="1"/>
</dbReference>
<comment type="caution">
    <text evidence="3">The sequence shown here is derived from an EMBL/GenBank/DDBJ whole genome shotgun (WGS) entry which is preliminary data.</text>
</comment>
<sequence length="171" mass="19239">MNRSFHTNLLDNSHCQDIIKIILPIQQIEFSVPITLEDQPDLLDIEGNYINGGGGFWGSFDGDKLVGTIALINAGDGVGAIRKMFVLKEYRGKEYGIAQQLLDTLLQYCKENNIPRVCLGTVGQLQAAQRFYEKNGFSKITAEELPAHFPRMKPDHIFYEIRLETTVPTAH</sequence>
<reference evidence="3" key="1">
    <citation type="submission" date="2022-01" db="EMBL/GenBank/DDBJ databases">
        <authorList>
            <person name="Jo J.-H."/>
            <person name="Im W.-T."/>
        </authorList>
    </citation>
    <scope>NUCLEOTIDE SEQUENCE</scope>
    <source>
        <strain evidence="3">NA20</strain>
    </source>
</reference>
<feature type="domain" description="N-acetyltransferase" evidence="2">
    <location>
        <begin position="17"/>
        <end position="164"/>
    </location>
</feature>
<dbReference type="SUPFAM" id="SSF55729">
    <property type="entry name" value="Acyl-CoA N-acyltransferases (Nat)"/>
    <property type="match status" value="1"/>
</dbReference>
<dbReference type="InterPro" id="IPR016181">
    <property type="entry name" value="Acyl_CoA_acyltransferase"/>
</dbReference>
<dbReference type="InterPro" id="IPR000182">
    <property type="entry name" value="GNAT_dom"/>
</dbReference>
<dbReference type="RefSeq" id="WP_237867883.1">
    <property type="nucleotide sequence ID" value="NZ_JAKLTR010000001.1"/>
</dbReference>
<protein>
    <submittedName>
        <fullName evidence="3">GNAT family N-acetyltransferase</fullName>
    </submittedName>
</protein>
<evidence type="ECO:0000313" key="3">
    <source>
        <dbReference type="EMBL" id="MCG2612654.1"/>
    </source>
</evidence>
<dbReference type="CDD" id="cd04301">
    <property type="entry name" value="NAT_SF"/>
    <property type="match status" value="1"/>
</dbReference>
<evidence type="ECO:0000256" key="1">
    <source>
        <dbReference type="ARBA" id="ARBA00022679"/>
    </source>
</evidence>
<keyword evidence="4" id="KW-1185">Reference proteome</keyword>
<dbReference type="PANTHER" id="PTHR13947:SF37">
    <property type="entry name" value="LD18367P"/>
    <property type="match status" value="1"/>
</dbReference>
<proteinExistence type="predicted"/>
<dbReference type="InterPro" id="IPR050769">
    <property type="entry name" value="NAT_camello-type"/>
</dbReference>
<organism evidence="3 4">
    <name type="scientific">Terrimonas ginsenosidimutans</name>
    <dbReference type="NCBI Taxonomy" id="2908004"/>
    <lineage>
        <taxon>Bacteria</taxon>
        <taxon>Pseudomonadati</taxon>
        <taxon>Bacteroidota</taxon>
        <taxon>Chitinophagia</taxon>
        <taxon>Chitinophagales</taxon>
        <taxon>Chitinophagaceae</taxon>
        <taxon>Terrimonas</taxon>
    </lineage>
</organism>
<dbReference type="PROSITE" id="PS51186">
    <property type="entry name" value="GNAT"/>
    <property type="match status" value="1"/>
</dbReference>
<dbReference type="Pfam" id="PF00583">
    <property type="entry name" value="Acetyltransf_1"/>
    <property type="match status" value="1"/>
</dbReference>
<dbReference type="Proteomes" id="UP001165367">
    <property type="component" value="Unassembled WGS sequence"/>
</dbReference>
<keyword evidence="1" id="KW-0808">Transferase</keyword>
<gene>
    <name evidence="3" type="ORF">LZZ85_00120</name>
</gene>
<dbReference type="EMBL" id="JAKLTR010000001">
    <property type="protein sequence ID" value="MCG2612654.1"/>
    <property type="molecule type" value="Genomic_DNA"/>
</dbReference>
<evidence type="ECO:0000313" key="4">
    <source>
        <dbReference type="Proteomes" id="UP001165367"/>
    </source>
</evidence>